<organism evidence="1 2">
    <name type="scientific">Streptomyces kebangsaanensis</name>
    <dbReference type="NCBI Taxonomy" id="864058"/>
    <lineage>
        <taxon>Bacteria</taxon>
        <taxon>Bacillati</taxon>
        <taxon>Actinomycetota</taxon>
        <taxon>Actinomycetes</taxon>
        <taxon>Kitasatosporales</taxon>
        <taxon>Streptomycetaceae</taxon>
        <taxon>Streptomyces</taxon>
    </lineage>
</organism>
<accession>A0ABW6KUJ0</accession>
<reference evidence="1 2" key="1">
    <citation type="submission" date="2024-10" db="EMBL/GenBank/DDBJ databases">
        <title>The Natural Products Discovery Center: Release of the First 8490 Sequenced Strains for Exploring Actinobacteria Biosynthetic Diversity.</title>
        <authorList>
            <person name="Kalkreuter E."/>
            <person name="Kautsar S.A."/>
            <person name="Yang D."/>
            <person name="Bader C.D."/>
            <person name="Teijaro C.N."/>
            <person name="Fluegel L."/>
            <person name="Davis C.M."/>
            <person name="Simpson J.R."/>
            <person name="Lauterbach L."/>
            <person name="Steele A.D."/>
            <person name="Gui C."/>
            <person name="Meng S."/>
            <person name="Li G."/>
            <person name="Viehrig K."/>
            <person name="Ye F."/>
            <person name="Su P."/>
            <person name="Kiefer A.F."/>
            <person name="Nichols A."/>
            <person name="Cepeda A.J."/>
            <person name="Yan W."/>
            <person name="Fan B."/>
            <person name="Jiang Y."/>
            <person name="Adhikari A."/>
            <person name="Zheng C.-J."/>
            <person name="Schuster L."/>
            <person name="Cowan T.M."/>
            <person name="Smanski M.J."/>
            <person name="Chevrette M.G."/>
            <person name="De Carvalho L.P.S."/>
            <person name="Shen B."/>
        </authorList>
    </citation>
    <scope>NUCLEOTIDE SEQUENCE [LARGE SCALE GENOMIC DNA]</scope>
    <source>
        <strain evidence="1 2">NPDC007147</strain>
    </source>
</reference>
<dbReference type="EMBL" id="JBIAFJ010000016">
    <property type="protein sequence ID" value="MFE9171569.1"/>
    <property type="molecule type" value="Genomic_DNA"/>
</dbReference>
<name>A0ABW6KUJ0_9ACTN</name>
<protein>
    <submittedName>
        <fullName evidence="1">Uncharacterized protein</fullName>
    </submittedName>
</protein>
<gene>
    <name evidence="1" type="ORF">ACFYNZ_18930</name>
</gene>
<proteinExistence type="predicted"/>
<evidence type="ECO:0000313" key="1">
    <source>
        <dbReference type="EMBL" id="MFE9171569.1"/>
    </source>
</evidence>
<evidence type="ECO:0000313" key="2">
    <source>
        <dbReference type="Proteomes" id="UP001601197"/>
    </source>
</evidence>
<keyword evidence="2" id="KW-1185">Reference proteome</keyword>
<dbReference type="Proteomes" id="UP001601197">
    <property type="component" value="Unassembled WGS sequence"/>
</dbReference>
<sequence length="431" mass="47126">MTGDEAPPLDDVTGARQELTVVLPARLRRAPDWPEGPFPFELGSRRTDTLTRSTYFTPASARALYGAPGRPRRWHLPFDIKHDGLRLLGMELLRAATARDPEHALAVLHFTVERPLLPVLRSLAGRRPSTDDDPVPGLTGPFDPTALLAGIADVRDSATPFAIARPYTIAFLTPTEQHTPTLRNGPEGELHATADRWLWQLASRSNPADFPLAPETAAEELKGAVRISADWSALVLRQGAAFLGHRPDTGEGDFFEFGALHSRTVYLDALLLGSLQRDHIDELTDELSDVFTSPRRLARRVATLERSIALFRSGYWRQHLTAHGPANELLLAFQHQHRLPARFAEILAEAADYSRLVQTQESQQISGALGVLTILGLPLGTALGILQVLDDHSMAHLLAGLGLSVAATAAALTTRYGRLVLSSLRGEEKGR</sequence>
<dbReference type="RefSeq" id="WP_388348534.1">
    <property type="nucleotide sequence ID" value="NZ_JBIAFJ010000016.1"/>
</dbReference>
<comment type="caution">
    <text evidence="1">The sequence shown here is derived from an EMBL/GenBank/DDBJ whole genome shotgun (WGS) entry which is preliminary data.</text>
</comment>